<dbReference type="InterPro" id="IPR035919">
    <property type="entry name" value="EAL_sf"/>
</dbReference>
<feature type="domain" description="PAS" evidence="2">
    <location>
        <begin position="307"/>
        <end position="353"/>
    </location>
</feature>
<name>A0A2Z6GCE5_9PROT</name>
<dbReference type="CDD" id="cd01949">
    <property type="entry name" value="GGDEF"/>
    <property type="match status" value="1"/>
</dbReference>
<keyword evidence="1" id="KW-0472">Membrane</keyword>
<evidence type="ECO:0000313" key="7">
    <source>
        <dbReference type="Proteomes" id="UP000033070"/>
    </source>
</evidence>
<dbReference type="PROSITE" id="PS50883">
    <property type="entry name" value="EAL"/>
    <property type="match status" value="1"/>
</dbReference>
<evidence type="ECO:0000259" key="3">
    <source>
        <dbReference type="PROSITE" id="PS50113"/>
    </source>
</evidence>
<dbReference type="SMART" id="SM00052">
    <property type="entry name" value="EAL"/>
    <property type="match status" value="1"/>
</dbReference>
<dbReference type="SUPFAM" id="SSF55785">
    <property type="entry name" value="PYP-like sensor domain (PAS domain)"/>
    <property type="match status" value="3"/>
</dbReference>
<feature type="domain" description="PAS" evidence="2">
    <location>
        <begin position="59"/>
        <end position="129"/>
    </location>
</feature>
<protein>
    <submittedName>
        <fullName evidence="6">Cyclic di-GMP phosphodiesterase Gmr</fullName>
    </submittedName>
</protein>
<dbReference type="InterPro" id="IPR043128">
    <property type="entry name" value="Rev_trsase/Diguanyl_cyclase"/>
</dbReference>
<dbReference type="PROSITE" id="PS50112">
    <property type="entry name" value="PAS"/>
    <property type="match status" value="2"/>
</dbReference>
<dbReference type="InterPro" id="IPR000014">
    <property type="entry name" value="PAS"/>
</dbReference>
<dbReference type="NCBIfam" id="TIGR00254">
    <property type="entry name" value="GGDEF"/>
    <property type="match status" value="1"/>
</dbReference>
<accession>A0A2Z6GCE5</accession>
<dbReference type="NCBIfam" id="TIGR00229">
    <property type="entry name" value="sensory_box"/>
    <property type="match status" value="2"/>
</dbReference>
<dbReference type="PANTHER" id="PTHR44757:SF2">
    <property type="entry name" value="BIOFILM ARCHITECTURE MAINTENANCE PROTEIN MBAA"/>
    <property type="match status" value="1"/>
</dbReference>
<dbReference type="PANTHER" id="PTHR44757">
    <property type="entry name" value="DIGUANYLATE CYCLASE DGCP"/>
    <property type="match status" value="1"/>
</dbReference>
<dbReference type="CDD" id="cd01948">
    <property type="entry name" value="EAL"/>
    <property type="match status" value="1"/>
</dbReference>
<dbReference type="InterPro" id="IPR000700">
    <property type="entry name" value="PAS-assoc_C"/>
</dbReference>
<keyword evidence="1" id="KW-1133">Transmembrane helix</keyword>
<dbReference type="Gene3D" id="3.20.20.450">
    <property type="entry name" value="EAL domain"/>
    <property type="match status" value="1"/>
</dbReference>
<dbReference type="KEGG" id="fam:OYT1_ch1747"/>
<feature type="transmembrane region" description="Helical" evidence="1">
    <location>
        <begin position="12"/>
        <end position="35"/>
    </location>
</feature>
<dbReference type="InterPro" id="IPR001633">
    <property type="entry name" value="EAL_dom"/>
</dbReference>
<feature type="domain" description="PAC" evidence="3">
    <location>
        <begin position="132"/>
        <end position="183"/>
    </location>
</feature>
<evidence type="ECO:0000256" key="1">
    <source>
        <dbReference type="SAM" id="Phobius"/>
    </source>
</evidence>
<dbReference type="SMART" id="SM00086">
    <property type="entry name" value="PAC"/>
    <property type="match status" value="2"/>
</dbReference>
<feature type="domain" description="EAL" evidence="4">
    <location>
        <begin position="612"/>
        <end position="864"/>
    </location>
</feature>
<dbReference type="Pfam" id="PF00563">
    <property type="entry name" value="EAL"/>
    <property type="match status" value="1"/>
</dbReference>
<dbReference type="InterPro" id="IPR029787">
    <property type="entry name" value="Nucleotide_cyclase"/>
</dbReference>
<dbReference type="InterPro" id="IPR001610">
    <property type="entry name" value="PAC"/>
</dbReference>
<proteinExistence type="predicted"/>
<sequence length="869" mass="97433">MLAWLDIPSEQLSQFSILKGLLFVLITSMLLYALLHRASMQFKQAAEREQNLQQEKLRALHLLDTIANSSTDAIFAKDIHGRYVLFNKAAELVVGKPALEVLDKTDSAIFPPENAALVMADDRRIMIENKAYTYEHTLSTAHGTRVFLTTQGPLQDADGKTCGVFGIARDITERKQIENALRESEAAYRSLFDNMLNSIVHARIIFVGERPIDIEYLSTNPAFVAVTGITEPVVGRRISEVIPGYCEQNPESLETFGRVASTGIPERWEHYLAELDRWFSFMIYSPARGEVVIVTENITERKKAEDQLVKLSLAVEQSPESIIITDLDANIEYVNQAFTNNTGYRLEDVIGKNPRLLHSGRTPPDTFIALWRALTAGHTWEGELFNQRRNGNEYIDHAIISPIRQADGRITHYVSVQQDITEKKRAEAEIYRLAFYDSLTHLPNRTLLMERLTQTLTSSQREHHLSGLLLFNLDRFKNLNDASGPVLGDEILEATGDRLSRILRKGDMVARLSGDEFAILLANLSPQASDAAHQALLISEKIQAKLREPFQLNEQAFVLTACLGVALFPANAGDTAPDILRRCDTALHSAKTKGTAQITFFDESLEAIARQRFDIEQELRRAIKADELRIYLQPQVHANGLTVGAEALIRWQHPSRGLLPPGTFIPIAEESDLIVEIGEWVLTKICQMLARSEIACCPIRISVNISPRHFRQPNFVEWIKQVLCNIGVDPARLTLEITEGMVIDNLSEVVTKMTELTALGIHFSMDDFGTGYSSLAYLKRLPLHELKIDKTFVQDAPSDPNDAALVETILAVASHLHLKVVAEGGETHEQADFLNARGDVIHQGYLYGLPVPMQTWLDDWKLRGLNLVS</sequence>
<evidence type="ECO:0000259" key="2">
    <source>
        <dbReference type="PROSITE" id="PS50112"/>
    </source>
</evidence>
<gene>
    <name evidence="6" type="ORF">OYT1_ch1747</name>
</gene>
<dbReference type="EMBL" id="AP018738">
    <property type="protein sequence ID" value="BBE51281.1"/>
    <property type="molecule type" value="Genomic_DNA"/>
</dbReference>
<dbReference type="SMART" id="SM00267">
    <property type="entry name" value="GGDEF"/>
    <property type="match status" value="1"/>
</dbReference>
<dbReference type="SMART" id="SM00091">
    <property type="entry name" value="PAS"/>
    <property type="match status" value="2"/>
</dbReference>
<dbReference type="PROSITE" id="PS50887">
    <property type="entry name" value="GGDEF"/>
    <property type="match status" value="1"/>
</dbReference>
<reference evidence="6 7" key="1">
    <citation type="submission" date="2018-06" db="EMBL/GenBank/DDBJ databases">
        <title>OYT1 Genome Sequencing.</title>
        <authorList>
            <person name="Kato S."/>
            <person name="Itoh T."/>
            <person name="Ohkuma M."/>
        </authorList>
    </citation>
    <scope>NUCLEOTIDE SEQUENCE [LARGE SCALE GENOMIC DNA]</scope>
    <source>
        <strain evidence="6 7">OYT1</strain>
    </source>
</reference>
<dbReference type="AlphaFoldDB" id="A0A2Z6GCE5"/>
<dbReference type="STRING" id="1188319.OYT1_00740"/>
<keyword evidence="1" id="KW-0812">Transmembrane</keyword>
<dbReference type="Pfam" id="PF13426">
    <property type="entry name" value="PAS_9"/>
    <property type="match status" value="1"/>
</dbReference>
<evidence type="ECO:0000313" key="6">
    <source>
        <dbReference type="EMBL" id="BBE51281.1"/>
    </source>
</evidence>
<dbReference type="PROSITE" id="PS50113">
    <property type="entry name" value="PAC"/>
    <property type="match status" value="2"/>
</dbReference>
<dbReference type="Gene3D" id="3.30.70.270">
    <property type="match status" value="1"/>
</dbReference>
<organism evidence="6 7">
    <name type="scientific">Ferriphaselus amnicola</name>
    <dbReference type="NCBI Taxonomy" id="1188319"/>
    <lineage>
        <taxon>Bacteria</taxon>
        <taxon>Pseudomonadati</taxon>
        <taxon>Pseudomonadota</taxon>
        <taxon>Betaproteobacteria</taxon>
        <taxon>Nitrosomonadales</taxon>
        <taxon>Gallionellaceae</taxon>
        <taxon>Ferriphaselus</taxon>
    </lineage>
</organism>
<dbReference type="Pfam" id="PF00990">
    <property type="entry name" value="GGDEF"/>
    <property type="match status" value="1"/>
</dbReference>
<evidence type="ECO:0000259" key="5">
    <source>
        <dbReference type="PROSITE" id="PS50887"/>
    </source>
</evidence>
<evidence type="ECO:0000259" key="4">
    <source>
        <dbReference type="PROSITE" id="PS50883"/>
    </source>
</evidence>
<feature type="domain" description="GGDEF" evidence="5">
    <location>
        <begin position="464"/>
        <end position="603"/>
    </location>
</feature>
<dbReference type="InterPro" id="IPR035965">
    <property type="entry name" value="PAS-like_dom_sf"/>
</dbReference>
<dbReference type="Proteomes" id="UP000033070">
    <property type="component" value="Chromosome"/>
</dbReference>
<keyword evidence="7" id="KW-1185">Reference proteome</keyword>
<dbReference type="Pfam" id="PF08448">
    <property type="entry name" value="PAS_4"/>
    <property type="match status" value="1"/>
</dbReference>
<dbReference type="InterPro" id="IPR052155">
    <property type="entry name" value="Biofilm_reg_signaling"/>
</dbReference>
<dbReference type="CDD" id="cd00130">
    <property type="entry name" value="PAS"/>
    <property type="match status" value="2"/>
</dbReference>
<dbReference type="Gene3D" id="3.30.450.20">
    <property type="entry name" value="PAS domain"/>
    <property type="match status" value="3"/>
</dbReference>
<dbReference type="InterPro" id="IPR013656">
    <property type="entry name" value="PAS_4"/>
</dbReference>
<dbReference type="SUPFAM" id="SSF55073">
    <property type="entry name" value="Nucleotide cyclase"/>
    <property type="match status" value="1"/>
</dbReference>
<feature type="domain" description="PAC" evidence="3">
    <location>
        <begin position="378"/>
        <end position="432"/>
    </location>
</feature>
<dbReference type="SUPFAM" id="SSF141868">
    <property type="entry name" value="EAL domain-like"/>
    <property type="match status" value="1"/>
</dbReference>
<dbReference type="InterPro" id="IPR000160">
    <property type="entry name" value="GGDEF_dom"/>
</dbReference>